<evidence type="ECO:0000313" key="3">
    <source>
        <dbReference type="Ensembl" id="ENSGAGP00000032638.1"/>
    </source>
</evidence>
<dbReference type="Ensembl" id="ENSGAGT00000036991.1">
    <property type="protein sequence ID" value="ENSGAGP00000032638.1"/>
    <property type="gene ID" value="ENSGAGG00000023333.1"/>
</dbReference>
<reference evidence="3" key="3">
    <citation type="submission" date="2025-09" db="UniProtKB">
        <authorList>
            <consortium name="Ensembl"/>
        </authorList>
    </citation>
    <scope>IDENTIFICATION</scope>
</reference>
<feature type="region of interest" description="Disordered" evidence="1">
    <location>
        <begin position="55"/>
        <end position="75"/>
    </location>
</feature>
<dbReference type="STRING" id="38772.ENSGAGP00000032638"/>
<feature type="compositionally biased region" description="Basic residues" evidence="1">
    <location>
        <begin position="65"/>
        <end position="75"/>
    </location>
</feature>
<dbReference type="Proteomes" id="UP000291020">
    <property type="component" value="Unassembled WGS sequence"/>
</dbReference>
<feature type="chain" id="PRO_5019530139" description="Chemokine interleukin-8-like domain-containing protein" evidence="2">
    <location>
        <begin position="23"/>
        <end position="75"/>
    </location>
</feature>
<name>A0A452IWY3_9SAUR</name>
<organism evidence="3 4">
    <name type="scientific">Gopherus agassizii</name>
    <name type="common">Agassiz's desert tortoise</name>
    <dbReference type="NCBI Taxonomy" id="38772"/>
    <lineage>
        <taxon>Eukaryota</taxon>
        <taxon>Metazoa</taxon>
        <taxon>Chordata</taxon>
        <taxon>Craniata</taxon>
        <taxon>Vertebrata</taxon>
        <taxon>Euteleostomi</taxon>
        <taxon>Archelosauria</taxon>
        <taxon>Testudinata</taxon>
        <taxon>Testudines</taxon>
        <taxon>Cryptodira</taxon>
        <taxon>Durocryptodira</taxon>
        <taxon>Testudinoidea</taxon>
        <taxon>Testudinidae</taxon>
        <taxon>Gopherus</taxon>
    </lineage>
</organism>
<keyword evidence="2" id="KW-0732">Signal</keyword>
<evidence type="ECO:0008006" key="5">
    <source>
        <dbReference type="Google" id="ProtNLM"/>
    </source>
</evidence>
<keyword evidence="4" id="KW-1185">Reference proteome</keyword>
<evidence type="ECO:0000313" key="4">
    <source>
        <dbReference type="Proteomes" id="UP000291020"/>
    </source>
</evidence>
<accession>A0A452IWY3</accession>
<protein>
    <recommendedName>
        <fullName evidence="5">Chemokine interleukin-8-like domain-containing protein</fullName>
    </recommendedName>
</protein>
<dbReference type="AlphaFoldDB" id="A0A452IWY3"/>
<proteinExistence type="predicted"/>
<evidence type="ECO:0000256" key="1">
    <source>
        <dbReference type="SAM" id="MobiDB-lite"/>
    </source>
</evidence>
<evidence type="ECO:0000256" key="2">
    <source>
        <dbReference type="SAM" id="SignalP"/>
    </source>
</evidence>
<reference evidence="3" key="2">
    <citation type="submission" date="2025-08" db="UniProtKB">
        <authorList>
            <consortium name="Ensembl"/>
        </authorList>
    </citation>
    <scope>IDENTIFICATION</scope>
</reference>
<sequence length="75" mass="7866">MSTRKICCLVLLVLGLLAIAVSVIVILAQPKCAPGSYLHAAVAADTEICSDIGKQTGPARQGLPLHKRHPKSGKH</sequence>
<reference evidence="4" key="1">
    <citation type="journal article" date="2017" name="PLoS ONE">
        <title>The Agassiz's desert tortoise genome provides a resource for the conservation of a threatened species.</title>
        <authorList>
            <person name="Tollis M."/>
            <person name="DeNardo D.F."/>
            <person name="Cornelius J.A."/>
            <person name="Dolby G.A."/>
            <person name="Edwards T."/>
            <person name="Henen B.T."/>
            <person name="Karl A.E."/>
            <person name="Murphy R.W."/>
            <person name="Kusumi K."/>
        </authorList>
    </citation>
    <scope>NUCLEOTIDE SEQUENCE [LARGE SCALE GENOMIC DNA]</scope>
</reference>
<feature type="signal peptide" evidence="2">
    <location>
        <begin position="1"/>
        <end position="22"/>
    </location>
</feature>